<accession>A0A3B1ATC9</accession>
<feature type="non-terminal residue" evidence="1">
    <location>
        <position position="56"/>
    </location>
</feature>
<gene>
    <name evidence="1" type="ORF">MNBD_GAMMA20-292</name>
</gene>
<dbReference type="EMBL" id="UOFU01000403">
    <property type="protein sequence ID" value="VAX04971.1"/>
    <property type="molecule type" value="Genomic_DNA"/>
</dbReference>
<dbReference type="AlphaFoldDB" id="A0A3B1ATC9"/>
<evidence type="ECO:0000313" key="1">
    <source>
        <dbReference type="EMBL" id="VAX04971.1"/>
    </source>
</evidence>
<proteinExistence type="predicted"/>
<protein>
    <submittedName>
        <fullName evidence="1">Uncharacterized protein</fullName>
    </submittedName>
</protein>
<name>A0A3B1ATC9_9ZZZZ</name>
<sequence length="56" mass="6483">MSLPIDYLYIPVVRFFHHTNKHRFLYFCIIHKLGRVEAMKKNLIALAVAATIASPL</sequence>
<organism evidence="1">
    <name type="scientific">hydrothermal vent metagenome</name>
    <dbReference type="NCBI Taxonomy" id="652676"/>
    <lineage>
        <taxon>unclassified sequences</taxon>
        <taxon>metagenomes</taxon>
        <taxon>ecological metagenomes</taxon>
    </lineage>
</organism>
<reference evidence="1" key="1">
    <citation type="submission" date="2018-06" db="EMBL/GenBank/DDBJ databases">
        <authorList>
            <person name="Zhirakovskaya E."/>
        </authorList>
    </citation>
    <scope>NUCLEOTIDE SEQUENCE</scope>
</reference>